<feature type="transmembrane region" description="Helical" evidence="1">
    <location>
        <begin position="31"/>
        <end position="46"/>
    </location>
</feature>
<comment type="caution">
    <text evidence="2">The sequence shown here is derived from an EMBL/GenBank/DDBJ whole genome shotgun (WGS) entry which is preliminary data.</text>
</comment>
<evidence type="ECO:0000256" key="1">
    <source>
        <dbReference type="SAM" id="Phobius"/>
    </source>
</evidence>
<feature type="transmembrane region" description="Helical" evidence="1">
    <location>
        <begin position="256"/>
        <end position="273"/>
    </location>
</feature>
<keyword evidence="1" id="KW-0472">Membrane</keyword>
<dbReference type="PANTHER" id="PTHR37422:SF13">
    <property type="entry name" value="LIPOPOLYSACCHARIDE BIOSYNTHESIS PROTEIN PA4999-RELATED"/>
    <property type="match status" value="1"/>
</dbReference>
<organism evidence="2 3">
    <name type="scientific">Desulfotalea psychrophila</name>
    <dbReference type="NCBI Taxonomy" id="84980"/>
    <lineage>
        <taxon>Bacteria</taxon>
        <taxon>Pseudomonadati</taxon>
        <taxon>Thermodesulfobacteriota</taxon>
        <taxon>Desulfobulbia</taxon>
        <taxon>Desulfobulbales</taxon>
        <taxon>Desulfocapsaceae</taxon>
        <taxon>Desulfotalea</taxon>
    </lineage>
</organism>
<dbReference type="InterPro" id="IPR051533">
    <property type="entry name" value="WaaL-like"/>
</dbReference>
<evidence type="ECO:0000313" key="2">
    <source>
        <dbReference type="EMBL" id="MBN4068614.1"/>
    </source>
</evidence>
<evidence type="ECO:0000313" key="3">
    <source>
        <dbReference type="Proteomes" id="UP000717534"/>
    </source>
</evidence>
<feature type="non-terminal residue" evidence="2">
    <location>
        <position position="284"/>
    </location>
</feature>
<feature type="transmembrane region" description="Helical" evidence="1">
    <location>
        <begin position="118"/>
        <end position="135"/>
    </location>
</feature>
<protein>
    <submittedName>
        <fullName evidence="2">Lipid A core--O-antigen ligase</fullName>
    </submittedName>
</protein>
<keyword evidence="2" id="KW-0436">Ligase</keyword>
<dbReference type="PANTHER" id="PTHR37422">
    <property type="entry name" value="TEICHURONIC ACID BIOSYNTHESIS PROTEIN TUAE"/>
    <property type="match status" value="1"/>
</dbReference>
<keyword evidence="1" id="KW-0812">Transmembrane</keyword>
<keyword evidence="1" id="KW-1133">Transmembrane helix</keyword>
<feature type="transmembrane region" description="Helical" evidence="1">
    <location>
        <begin position="147"/>
        <end position="165"/>
    </location>
</feature>
<accession>A0ABS3AV39</accession>
<dbReference type="EMBL" id="JAFITO010000030">
    <property type="protein sequence ID" value="MBN4068614.1"/>
    <property type="molecule type" value="Genomic_DNA"/>
</dbReference>
<name>A0ABS3AV39_9BACT</name>
<dbReference type="GO" id="GO:0016874">
    <property type="term" value="F:ligase activity"/>
    <property type="evidence" value="ECO:0007669"/>
    <property type="project" value="UniProtKB-KW"/>
</dbReference>
<feature type="transmembrane region" description="Helical" evidence="1">
    <location>
        <begin position="58"/>
        <end position="76"/>
    </location>
</feature>
<proteinExistence type="predicted"/>
<feature type="transmembrane region" description="Helical" evidence="1">
    <location>
        <begin position="229"/>
        <end position="250"/>
    </location>
</feature>
<sequence length="284" mass="31772">MRSPAYTLFIATLVFAPLAFGSVETWSIGIVETLVFLTTLTYLLEIRHKSKSLLKTPGFLPLFLLLVFMWTQLIPLPPSVVNLIAPGVYQAYAPILNLHETNHWIPLTVNQKSTLLEALRITSYAFFYILTVQLLSRKELLLKTVHIIAGLATAIAFIAILQKFTSPDLIYWFRSAPSSPVGPWVYRNHYAGFMELLFPLVLALFFYYRPKFTTQQSFRSKAVAILSSPGSNIQFFLGFSVVLILASIFIGLSRGGIISANLALFFFLILLANKSSNSGKTLPL</sequence>
<feature type="transmembrane region" description="Helical" evidence="1">
    <location>
        <begin position="190"/>
        <end position="208"/>
    </location>
</feature>
<dbReference type="Proteomes" id="UP000717534">
    <property type="component" value="Unassembled WGS sequence"/>
</dbReference>
<reference evidence="2 3" key="1">
    <citation type="submission" date="2021-02" db="EMBL/GenBank/DDBJ databases">
        <title>Activity-based single-cell genomes from oceanic crustal fluid captures similar information to metagenomic and metatranscriptomic surveys with orders of magnitude less sampling.</title>
        <authorList>
            <person name="D'Angelo T.S."/>
            <person name="Orcutt B.N."/>
        </authorList>
    </citation>
    <scope>NUCLEOTIDE SEQUENCE [LARGE SCALE GENOMIC DNA]</scope>
    <source>
        <strain evidence="2">AH-315-G02</strain>
    </source>
</reference>
<gene>
    <name evidence="2" type="ORF">JYU06_03715</name>
</gene>
<keyword evidence="3" id="KW-1185">Reference proteome</keyword>